<dbReference type="KEGG" id="uma:UMAG_11065"/>
<dbReference type="Pfam" id="PF12013">
    <property type="entry name" value="OrsD"/>
    <property type="match status" value="1"/>
</dbReference>
<dbReference type="STRING" id="237631.A0A0D1DXF0"/>
<dbReference type="OrthoDB" id="5091156at2759"/>
<accession>A0A0D1DXF0</accession>
<reference evidence="1 2" key="1">
    <citation type="journal article" date="2006" name="Nature">
        <title>Insights from the genome of the biotrophic fungal plant pathogen Ustilago maydis.</title>
        <authorList>
            <person name="Kamper J."/>
            <person name="Kahmann R."/>
            <person name="Bolker M."/>
            <person name="Ma L.J."/>
            <person name="Brefort T."/>
            <person name="Saville B.J."/>
            <person name="Banuett F."/>
            <person name="Kronstad J.W."/>
            <person name="Gold S.E."/>
            <person name="Muller O."/>
            <person name="Perlin M.H."/>
            <person name="Wosten H.A."/>
            <person name="de Vries R."/>
            <person name="Ruiz-Herrera J."/>
            <person name="Reynaga-Pena C.G."/>
            <person name="Snetselaar K."/>
            <person name="McCann M."/>
            <person name="Perez-Martin J."/>
            <person name="Feldbrugge M."/>
            <person name="Basse C.W."/>
            <person name="Steinberg G."/>
            <person name="Ibeas J.I."/>
            <person name="Holloman W."/>
            <person name="Guzman P."/>
            <person name="Farman M."/>
            <person name="Stajich J.E."/>
            <person name="Sentandreu R."/>
            <person name="Gonzalez-Prieto J.M."/>
            <person name="Kennell J.C."/>
            <person name="Molina L."/>
            <person name="Schirawski J."/>
            <person name="Mendoza-Mendoza A."/>
            <person name="Greilinger D."/>
            <person name="Munch K."/>
            <person name="Rossel N."/>
            <person name="Scherer M."/>
            <person name="Vranes M."/>
            <person name="Ladendorf O."/>
            <person name="Vincon V."/>
            <person name="Fuchs U."/>
            <person name="Sandrock B."/>
            <person name="Meng S."/>
            <person name="Ho E.C."/>
            <person name="Cahill M.J."/>
            <person name="Boyce K.J."/>
            <person name="Klose J."/>
            <person name="Klosterman S.J."/>
            <person name="Deelstra H.J."/>
            <person name="Ortiz-Castellanos L."/>
            <person name="Li W."/>
            <person name="Sanchez-Alonso P."/>
            <person name="Schreier P.H."/>
            <person name="Hauser-Hahn I."/>
            <person name="Vaupel M."/>
            <person name="Koopmann E."/>
            <person name="Friedrich G."/>
            <person name="Voss H."/>
            <person name="Schluter T."/>
            <person name="Margolis J."/>
            <person name="Platt D."/>
            <person name="Swimmer C."/>
            <person name="Gnirke A."/>
            <person name="Chen F."/>
            <person name="Vysotskaia V."/>
            <person name="Mannhaupt G."/>
            <person name="Guldener U."/>
            <person name="Munsterkotter M."/>
            <person name="Haase D."/>
            <person name="Oesterheld M."/>
            <person name="Mewes H.W."/>
            <person name="Mauceli E.W."/>
            <person name="DeCaprio D."/>
            <person name="Wade C.M."/>
            <person name="Butler J."/>
            <person name="Young S."/>
            <person name="Jaffe D.B."/>
            <person name="Calvo S."/>
            <person name="Nusbaum C."/>
            <person name="Galagan J."/>
            <person name="Birren B.W."/>
        </authorList>
    </citation>
    <scope>NUCLEOTIDE SEQUENCE [LARGE SCALE GENOMIC DNA]</scope>
    <source>
        <strain evidence="2">DSM 14603 / FGSC 9021 / UM521</strain>
    </source>
</reference>
<dbReference type="InParanoid" id="A0A0D1DXF0"/>
<evidence type="ECO:0000313" key="1">
    <source>
        <dbReference type="EMBL" id="KIS68291.1"/>
    </source>
</evidence>
<gene>
    <name evidence="1" type="ORF">UMAG_11065</name>
</gene>
<sequence length="207" mass="22950">MALDDFIYNAEHGVVVCRRCATCLVPREQSWMKHLRAKPHELKGSYLQLTVEHLATYSLRSSDQLRAQAKDTSRQPHPCQPIAGLALYDGFICHCAPGECTYKTRRIKLMRDHLAVHGKKGKQHSDTTPLWRACQLQTYFTAKGMIDYFEVDASALPTAPLDPPSLTCTCTSASTSTPTTTRTSSPTMTCTSASTLTLSSWTPGRLQ</sequence>
<dbReference type="EMBL" id="CM003148">
    <property type="protein sequence ID" value="KIS68291.1"/>
    <property type="molecule type" value="Genomic_DNA"/>
</dbReference>
<evidence type="ECO:0000313" key="2">
    <source>
        <dbReference type="Proteomes" id="UP000000561"/>
    </source>
</evidence>
<name>A0A0D1DXF0_MYCMD</name>
<keyword evidence="2" id="KW-1185">Reference proteome</keyword>
<protein>
    <submittedName>
        <fullName evidence="1">Uncharacterized protein</fullName>
    </submittedName>
</protein>
<dbReference type="InterPro" id="IPR022698">
    <property type="entry name" value="OrsD"/>
</dbReference>
<dbReference type="Proteomes" id="UP000000561">
    <property type="component" value="Chromosome 9"/>
</dbReference>
<proteinExistence type="predicted"/>
<organism evidence="1 2">
    <name type="scientific">Mycosarcoma maydis</name>
    <name type="common">Corn smut fungus</name>
    <name type="synonym">Ustilago maydis</name>
    <dbReference type="NCBI Taxonomy" id="5270"/>
    <lineage>
        <taxon>Eukaryota</taxon>
        <taxon>Fungi</taxon>
        <taxon>Dikarya</taxon>
        <taxon>Basidiomycota</taxon>
        <taxon>Ustilaginomycotina</taxon>
        <taxon>Ustilaginomycetes</taxon>
        <taxon>Ustilaginales</taxon>
        <taxon>Ustilaginaceae</taxon>
        <taxon>Mycosarcoma</taxon>
    </lineage>
</organism>
<dbReference type="AlphaFoldDB" id="A0A0D1DXF0"/>
<dbReference type="VEuPathDB" id="FungiDB:UMAG_11065"/>
<dbReference type="GeneID" id="23566995"/>
<dbReference type="RefSeq" id="XP_011390073.1">
    <property type="nucleotide sequence ID" value="XM_011391771.1"/>
</dbReference>